<organism evidence="1">
    <name type="scientific">marine sediment metagenome</name>
    <dbReference type="NCBI Taxonomy" id="412755"/>
    <lineage>
        <taxon>unclassified sequences</taxon>
        <taxon>metagenomes</taxon>
        <taxon>ecological metagenomes</taxon>
    </lineage>
</organism>
<dbReference type="EMBL" id="BARS01027692">
    <property type="protein sequence ID" value="GAG00401.1"/>
    <property type="molecule type" value="Genomic_DNA"/>
</dbReference>
<comment type="caution">
    <text evidence="1">The sequence shown here is derived from an EMBL/GenBank/DDBJ whole genome shotgun (WGS) entry which is preliminary data.</text>
</comment>
<feature type="non-terminal residue" evidence="1">
    <location>
        <position position="54"/>
    </location>
</feature>
<dbReference type="AlphaFoldDB" id="X0VIL5"/>
<reference evidence="1" key="1">
    <citation type="journal article" date="2014" name="Front. Microbiol.">
        <title>High frequency of phylogenetically diverse reductive dehalogenase-homologous genes in deep subseafloor sedimentary metagenomes.</title>
        <authorList>
            <person name="Kawai M."/>
            <person name="Futagami T."/>
            <person name="Toyoda A."/>
            <person name="Takaki Y."/>
            <person name="Nishi S."/>
            <person name="Hori S."/>
            <person name="Arai W."/>
            <person name="Tsubouchi T."/>
            <person name="Morono Y."/>
            <person name="Uchiyama I."/>
            <person name="Ito T."/>
            <person name="Fujiyama A."/>
            <person name="Inagaki F."/>
            <person name="Takami H."/>
        </authorList>
    </citation>
    <scope>NUCLEOTIDE SEQUENCE</scope>
    <source>
        <strain evidence="1">Expedition CK06-06</strain>
    </source>
</reference>
<proteinExistence type="predicted"/>
<evidence type="ECO:0000313" key="1">
    <source>
        <dbReference type="EMBL" id="GAG00401.1"/>
    </source>
</evidence>
<gene>
    <name evidence="1" type="ORF">S01H1_43462</name>
</gene>
<accession>X0VIL5</accession>
<name>X0VIL5_9ZZZZ</name>
<protein>
    <submittedName>
        <fullName evidence="1">Uncharacterized protein</fullName>
    </submittedName>
</protein>
<sequence>MGQTNIKYSEAVVLKAIKGSGAIITTVARKLNCEWHTAKNLCNTWESTKQAMLD</sequence>